<dbReference type="SUPFAM" id="SSF57959">
    <property type="entry name" value="Leucine zipper domain"/>
    <property type="match status" value="1"/>
</dbReference>
<dbReference type="CDD" id="cd14688">
    <property type="entry name" value="bZIP_YAP"/>
    <property type="match status" value="1"/>
</dbReference>
<dbReference type="GO" id="GO:0003700">
    <property type="term" value="F:DNA-binding transcription factor activity"/>
    <property type="evidence" value="ECO:0007669"/>
    <property type="project" value="InterPro"/>
</dbReference>
<reference evidence="2" key="1">
    <citation type="submission" date="2023-07" db="EMBL/GenBank/DDBJ databases">
        <authorList>
            <consortium name="AG Swart"/>
            <person name="Singh M."/>
            <person name="Singh A."/>
            <person name="Seah K."/>
            <person name="Emmerich C."/>
        </authorList>
    </citation>
    <scope>NUCLEOTIDE SEQUENCE</scope>
    <source>
        <strain evidence="2">DP1</strain>
    </source>
</reference>
<proteinExistence type="predicted"/>
<dbReference type="EMBL" id="CAMPGE010015730">
    <property type="protein sequence ID" value="CAI2374338.1"/>
    <property type="molecule type" value="Genomic_DNA"/>
</dbReference>
<evidence type="ECO:0000313" key="3">
    <source>
        <dbReference type="Proteomes" id="UP001295684"/>
    </source>
</evidence>
<name>A0AAD1XKG0_EUPCR</name>
<comment type="caution">
    <text evidence="2">The sequence shown here is derived from an EMBL/GenBank/DDBJ whole genome shotgun (WGS) entry which is preliminary data.</text>
</comment>
<feature type="coiled-coil region" evidence="1">
    <location>
        <begin position="25"/>
        <end position="59"/>
    </location>
</feature>
<dbReference type="InterPro" id="IPR046347">
    <property type="entry name" value="bZIP_sf"/>
</dbReference>
<accession>A0AAD1XKG0</accession>
<keyword evidence="3" id="KW-1185">Reference proteome</keyword>
<keyword evidence="1" id="KW-0175">Coiled coil</keyword>
<protein>
    <submittedName>
        <fullName evidence="2">Uncharacterized protein</fullName>
    </submittedName>
</protein>
<dbReference type="Proteomes" id="UP001295684">
    <property type="component" value="Unassembled WGS sequence"/>
</dbReference>
<organism evidence="2 3">
    <name type="scientific">Euplotes crassus</name>
    <dbReference type="NCBI Taxonomy" id="5936"/>
    <lineage>
        <taxon>Eukaryota</taxon>
        <taxon>Sar</taxon>
        <taxon>Alveolata</taxon>
        <taxon>Ciliophora</taxon>
        <taxon>Intramacronucleata</taxon>
        <taxon>Spirotrichea</taxon>
        <taxon>Hypotrichia</taxon>
        <taxon>Euplotida</taxon>
        <taxon>Euplotidae</taxon>
        <taxon>Moneuplotes</taxon>
    </lineage>
</organism>
<evidence type="ECO:0000313" key="2">
    <source>
        <dbReference type="EMBL" id="CAI2374338.1"/>
    </source>
</evidence>
<gene>
    <name evidence="2" type="ORF">ECRASSUSDP1_LOCUS15690</name>
</gene>
<evidence type="ECO:0000256" key="1">
    <source>
        <dbReference type="SAM" id="Coils"/>
    </source>
</evidence>
<sequence>MDCLEKSLEIKVTKKSGKLRSKEYRERKKDYIRNLEERVQKLEAEIFEVKLENNKLRDKAKEEQKSEQAIHKPHFKSRLHEYESYVFDNLYPKLKKNSSEIRFSTFQQAFTQVADYSDNRKEYIKSCFQEIYDNIIFAETKVFHFVLDKMGVSTWLQKAKAKKRLIKQELKENATPEEALLGYRFSKPIMDYVEKEKSKLSKYRKGIKKLVKELSSLQKRLFSLYEDFKLTQENSKSYWLYTKEDIKIVFELIERFKDSPYLSSKNLWGV</sequence>
<dbReference type="AlphaFoldDB" id="A0AAD1XKG0"/>
<feature type="coiled-coil region" evidence="1">
    <location>
        <begin position="193"/>
        <end position="227"/>
    </location>
</feature>
<dbReference type="Gene3D" id="1.20.5.170">
    <property type="match status" value="1"/>
</dbReference>